<dbReference type="SMART" id="SM00647">
    <property type="entry name" value="IBR"/>
    <property type="match status" value="2"/>
</dbReference>
<dbReference type="Pfam" id="PF16678">
    <property type="entry name" value="UBA_HOIP"/>
    <property type="match status" value="1"/>
</dbReference>
<dbReference type="PANTHER" id="PTHR16004">
    <property type="entry name" value="RING FINGER PROTEIN 31-RELATED"/>
    <property type="match status" value="1"/>
</dbReference>
<dbReference type="InterPro" id="IPR047540">
    <property type="entry name" value="BRcat_RBR_RNF31-like"/>
</dbReference>
<dbReference type="GO" id="GO:0097039">
    <property type="term" value="P:protein linear polyubiquitination"/>
    <property type="evidence" value="ECO:0007669"/>
    <property type="project" value="TreeGrafter"/>
</dbReference>
<dbReference type="InterPro" id="IPR041031">
    <property type="entry name" value="RNF31_C"/>
</dbReference>
<dbReference type="CDD" id="cd20337">
    <property type="entry name" value="BRcat_RBR_HOIP"/>
    <property type="match status" value="1"/>
</dbReference>
<dbReference type="Gene3D" id="3.30.40.10">
    <property type="entry name" value="Zinc/RING finger domain, C3HC4 (zinc finger)"/>
    <property type="match status" value="1"/>
</dbReference>
<dbReference type="InterPro" id="IPR002867">
    <property type="entry name" value="IBR_dom"/>
</dbReference>
<evidence type="ECO:0000313" key="2">
    <source>
        <dbReference type="Proteomes" id="UP001152795"/>
    </source>
</evidence>
<dbReference type="InterPro" id="IPR026254">
    <property type="entry name" value="RNF31-like"/>
</dbReference>
<dbReference type="Pfam" id="PF01485">
    <property type="entry name" value="IBR"/>
    <property type="match status" value="1"/>
</dbReference>
<dbReference type="GO" id="GO:0061630">
    <property type="term" value="F:ubiquitin protein ligase activity"/>
    <property type="evidence" value="ECO:0007669"/>
    <property type="project" value="TreeGrafter"/>
</dbReference>
<name>A0A6S7K7J3_PARCT</name>
<reference evidence="1" key="1">
    <citation type="submission" date="2020-04" db="EMBL/GenBank/DDBJ databases">
        <authorList>
            <person name="Alioto T."/>
            <person name="Alioto T."/>
            <person name="Gomez Garrido J."/>
        </authorList>
    </citation>
    <scope>NUCLEOTIDE SEQUENCE</scope>
    <source>
        <strain evidence="1">A484AB</strain>
    </source>
</reference>
<dbReference type="OrthoDB" id="9978677at2759"/>
<dbReference type="GO" id="GO:1990450">
    <property type="term" value="F:linear polyubiquitin binding"/>
    <property type="evidence" value="ECO:0007669"/>
    <property type="project" value="TreeGrafter"/>
</dbReference>
<dbReference type="EMBL" id="CACRXK020023525">
    <property type="protein sequence ID" value="CAB4037840.1"/>
    <property type="molecule type" value="Genomic_DNA"/>
</dbReference>
<dbReference type="PANTHER" id="PTHR16004:SF2">
    <property type="entry name" value="E3 UBIQUITIN-PROTEIN LIGASE LUBEL"/>
    <property type="match status" value="1"/>
</dbReference>
<dbReference type="Gene3D" id="1.10.8.10">
    <property type="entry name" value="DNA helicase RuvA subunit, C-terminal domain"/>
    <property type="match status" value="1"/>
</dbReference>
<dbReference type="GO" id="GO:0016874">
    <property type="term" value="F:ligase activity"/>
    <property type="evidence" value="ECO:0007669"/>
    <property type="project" value="UniProtKB-KW"/>
</dbReference>
<dbReference type="InterPro" id="IPR013083">
    <property type="entry name" value="Znf_RING/FYVE/PHD"/>
</dbReference>
<dbReference type="InterPro" id="IPR044066">
    <property type="entry name" value="TRIAD_supradom"/>
</dbReference>
<dbReference type="PROSITE" id="PS00518">
    <property type="entry name" value="ZF_RING_1"/>
    <property type="match status" value="1"/>
</dbReference>
<dbReference type="PROSITE" id="PS51873">
    <property type="entry name" value="TRIAD"/>
    <property type="match status" value="1"/>
</dbReference>
<dbReference type="GO" id="GO:0008270">
    <property type="term" value="F:zinc ion binding"/>
    <property type="evidence" value="ECO:0007669"/>
    <property type="project" value="InterPro"/>
</dbReference>
<dbReference type="GO" id="GO:0036435">
    <property type="term" value="F:K48-linked polyubiquitin modification-dependent protein binding"/>
    <property type="evidence" value="ECO:0007669"/>
    <property type="project" value="TreeGrafter"/>
</dbReference>
<dbReference type="GO" id="GO:0070530">
    <property type="term" value="F:K63-linked polyubiquitin modification-dependent protein binding"/>
    <property type="evidence" value="ECO:0007669"/>
    <property type="project" value="TreeGrafter"/>
</dbReference>
<proteinExistence type="predicted"/>
<dbReference type="InterPro" id="IPR017907">
    <property type="entry name" value="Znf_RING_CS"/>
</dbReference>
<dbReference type="PROSITE" id="PS50089">
    <property type="entry name" value="ZF_RING_2"/>
    <property type="match status" value="1"/>
</dbReference>
<dbReference type="Pfam" id="PF18091">
    <property type="entry name" value="E3_UbLigase_RBR"/>
    <property type="match status" value="1"/>
</dbReference>
<keyword evidence="2" id="KW-1185">Reference proteome</keyword>
<dbReference type="InterPro" id="IPR047542">
    <property type="entry name" value="Rcat_RBR_RNF31-like"/>
</dbReference>
<gene>
    <name evidence="1" type="ORF">PACLA_8A062650</name>
</gene>
<comment type="caution">
    <text evidence="1">The sequence shown here is derived from an EMBL/GenBank/DDBJ whole genome shotgun (WGS) entry which is preliminary data.</text>
</comment>
<evidence type="ECO:0000313" key="1">
    <source>
        <dbReference type="EMBL" id="CAB4037840.1"/>
    </source>
</evidence>
<dbReference type="Pfam" id="PF22191">
    <property type="entry name" value="IBR_1"/>
    <property type="match status" value="1"/>
</dbReference>
<dbReference type="InterPro" id="IPR001841">
    <property type="entry name" value="Znf_RING"/>
</dbReference>
<sequence length="704" mass="80517">MRAQFNTQQKNERPRDFNKYKNSTYHQFNVTRETPVLHYDKLSSTMYASMPSQGAKDNFSSFLNSKKPLENVTRGNFIDDQSRLYVEWVKQAEQLGFTAEELNLANHLNWQDPKGRNPVQWLKDEWSDRVVEVIGRVTQQTSNENDRIGNLSTDEAKQGLLENHGSVESACKACIESRREKLAKMGESSFFSRVDCLNALDRNDGNLEEALLELEVKALEPIRRRVLSLHDLEDSGPRSTSGLDQAYKEIVRNKNAPFERRVRIVFAEQKMQSWGRADTTVRLVDMGFNLEDCIEAADAYGDMERSLGYLQQNCPICVEDKPMGQMITFLSCQDKICKVCVSEYLEIRIKEMQIHQIVCPVCGLPDLRDEVEAALYFNNLDIMMRGLVEPETHDLFQKKLRDRALRKEPNFRWCAHCSYGFINDFPNVNKMQCPDCQRFTCFSCKKPWEDQHQGISCEQFAQWKAENDEDYQMAGLAGHLARNGIDCPECKFRYDLARGGCMHFKCGQCGHEFCSGCYNPFKHGEVCDVSPDCARKGFHAHHPRDCLSYLRDWQPEILQELLQENGVDYKAGARGLPVQDDEENPGAVGGGQKCKVMLQKEAGMDDVECGMVCQPDHDGLCKKHYTEYLVDLINKNGIDPADKMTIDEMHIVFLRSKIQPPARVQPEGDDDYRARLLEILKQQIPLPRPPGLQAAVVAVQGEEE</sequence>
<dbReference type="GO" id="GO:0071797">
    <property type="term" value="C:LUBAC complex"/>
    <property type="evidence" value="ECO:0007669"/>
    <property type="project" value="InterPro"/>
</dbReference>
<keyword evidence="1" id="KW-0436">Ligase</keyword>
<dbReference type="AlphaFoldDB" id="A0A6S7K7J3"/>
<dbReference type="Gene3D" id="1.20.120.1750">
    <property type="match status" value="1"/>
</dbReference>
<dbReference type="CDD" id="cd20351">
    <property type="entry name" value="Rcat_RBR_HOIP"/>
    <property type="match status" value="1"/>
</dbReference>
<accession>A0A6S7K7J3</accession>
<dbReference type="SUPFAM" id="SSF57850">
    <property type="entry name" value="RING/U-box"/>
    <property type="match status" value="3"/>
</dbReference>
<dbReference type="Proteomes" id="UP001152795">
    <property type="component" value="Unassembled WGS sequence"/>
</dbReference>
<organism evidence="1 2">
    <name type="scientific">Paramuricea clavata</name>
    <name type="common">Red gorgonian</name>
    <name type="synonym">Violescent sea-whip</name>
    <dbReference type="NCBI Taxonomy" id="317549"/>
    <lineage>
        <taxon>Eukaryota</taxon>
        <taxon>Metazoa</taxon>
        <taxon>Cnidaria</taxon>
        <taxon>Anthozoa</taxon>
        <taxon>Octocorallia</taxon>
        <taxon>Malacalcyonacea</taxon>
        <taxon>Plexauridae</taxon>
        <taxon>Paramuricea</taxon>
    </lineage>
</organism>
<protein>
    <submittedName>
        <fullName evidence="1">E3 ubiquitin- ligase RNF31-like</fullName>
    </submittedName>
</protein>
<dbReference type="InterPro" id="IPR032065">
    <property type="entry name" value="RNF31-UBA"/>
</dbReference>